<feature type="transmembrane region" description="Helical" evidence="8">
    <location>
        <begin position="303"/>
        <end position="327"/>
    </location>
</feature>
<dbReference type="CDD" id="cd17324">
    <property type="entry name" value="MFS_NepI_like"/>
    <property type="match status" value="1"/>
</dbReference>
<evidence type="ECO:0000256" key="5">
    <source>
        <dbReference type="ARBA" id="ARBA00022692"/>
    </source>
</evidence>
<evidence type="ECO:0000256" key="3">
    <source>
        <dbReference type="ARBA" id="ARBA00022448"/>
    </source>
</evidence>
<keyword evidence="3" id="KW-0813">Transport</keyword>
<dbReference type="InterPro" id="IPR020846">
    <property type="entry name" value="MFS_dom"/>
</dbReference>
<evidence type="ECO:0000256" key="7">
    <source>
        <dbReference type="ARBA" id="ARBA00023136"/>
    </source>
</evidence>
<comment type="caution">
    <text evidence="10">The sequence shown here is derived from an EMBL/GenBank/DDBJ whole genome shotgun (WGS) entry which is preliminary data.</text>
</comment>
<comment type="similarity">
    <text evidence="2">Belongs to the major facilitator superfamily.</text>
</comment>
<dbReference type="PROSITE" id="PS50850">
    <property type="entry name" value="MFS"/>
    <property type="match status" value="1"/>
</dbReference>
<dbReference type="GO" id="GO:0022857">
    <property type="term" value="F:transmembrane transporter activity"/>
    <property type="evidence" value="ECO:0007669"/>
    <property type="project" value="InterPro"/>
</dbReference>
<evidence type="ECO:0000313" key="11">
    <source>
        <dbReference type="Proteomes" id="UP000036780"/>
    </source>
</evidence>
<evidence type="ECO:0000256" key="2">
    <source>
        <dbReference type="ARBA" id="ARBA00008335"/>
    </source>
</evidence>
<feature type="transmembrane region" description="Helical" evidence="8">
    <location>
        <begin position="78"/>
        <end position="99"/>
    </location>
</feature>
<organism evidence="10 11">
    <name type="scientific">Virgibacillus pantothenticus</name>
    <dbReference type="NCBI Taxonomy" id="1473"/>
    <lineage>
        <taxon>Bacteria</taxon>
        <taxon>Bacillati</taxon>
        <taxon>Bacillota</taxon>
        <taxon>Bacilli</taxon>
        <taxon>Bacillales</taxon>
        <taxon>Bacillaceae</taxon>
        <taxon>Virgibacillus</taxon>
    </lineage>
</organism>
<dbReference type="AlphaFoldDB" id="A0A0L0QRB1"/>
<feature type="transmembrane region" description="Helical" evidence="8">
    <location>
        <begin position="136"/>
        <end position="155"/>
    </location>
</feature>
<evidence type="ECO:0000313" key="10">
    <source>
        <dbReference type="EMBL" id="KNE21117.1"/>
    </source>
</evidence>
<dbReference type="PANTHER" id="PTHR43271">
    <property type="entry name" value="BLL2771 PROTEIN"/>
    <property type="match status" value="1"/>
</dbReference>
<feature type="transmembrane region" description="Helical" evidence="8">
    <location>
        <begin position="167"/>
        <end position="186"/>
    </location>
</feature>
<dbReference type="GO" id="GO:0005886">
    <property type="term" value="C:plasma membrane"/>
    <property type="evidence" value="ECO:0007669"/>
    <property type="project" value="UniProtKB-SubCell"/>
</dbReference>
<keyword evidence="7 8" id="KW-0472">Membrane</keyword>
<dbReference type="InterPro" id="IPR011701">
    <property type="entry name" value="MFS"/>
</dbReference>
<dbReference type="InterPro" id="IPR036259">
    <property type="entry name" value="MFS_trans_sf"/>
</dbReference>
<dbReference type="SUPFAM" id="SSF103473">
    <property type="entry name" value="MFS general substrate transporter"/>
    <property type="match status" value="1"/>
</dbReference>
<feature type="domain" description="Major facilitator superfamily (MFS) profile" evidence="9">
    <location>
        <begin position="12"/>
        <end position="390"/>
    </location>
</feature>
<proteinExistence type="inferred from homology"/>
<evidence type="ECO:0000256" key="4">
    <source>
        <dbReference type="ARBA" id="ARBA00022475"/>
    </source>
</evidence>
<evidence type="ECO:0000259" key="9">
    <source>
        <dbReference type="PROSITE" id="PS50850"/>
    </source>
</evidence>
<sequence>MVKPPLPKNYIYTILLFWCALVVVSAVYIIIPITDSLAAYFQVTEQQAAWMSSVFSIFYACGFLLFAPLSQKFGKKQIIVFGLLVLACFTFLTALPQAFNAVLTFRALQGLFAATFAPTALAYVFELFPDYWRITVIGYISFGYVLAGVTGQAVADHVNQIFDWQSVFYMFAAIYIVTALLFIWLLPKVSNETKKNVMAEYMRQLQVISKRKNLLLCYGITFPLLFTFIGMYTILGDYLQAAPYYLSDEAIYYVRALGVIGMIFSPLAAKLAGRVKELTLLRFSLCLSMISLILMGISSSLQFIVTMSITYVAGIACTFPIIMKIIGDISGLERSAASSFYAFVLFIGASLGSITLVMVEIWGRTGTHLFLAGCLAIAFLIALSMKLHGEYKRDGSFSEILLQQDKHKR</sequence>
<feature type="transmembrane region" description="Helical" evidence="8">
    <location>
        <begin position="250"/>
        <end position="268"/>
    </location>
</feature>
<feature type="transmembrane region" description="Helical" evidence="8">
    <location>
        <begin position="339"/>
        <end position="359"/>
    </location>
</feature>
<keyword evidence="4" id="KW-1003">Cell membrane</keyword>
<keyword evidence="11" id="KW-1185">Reference proteome</keyword>
<evidence type="ECO:0000256" key="1">
    <source>
        <dbReference type="ARBA" id="ARBA00004651"/>
    </source>
</evidence>
<feature type="transmembrane region" description="Helical" evidence="8">
    <location>
        <begin position="280"/>
        <end position="297"/>
    </location>
</feature>
<feature type="transmembrane region" description="Helical" evidence="8">
    <location>
        <begin position="48"/>
        <end position="66"/>
    </location>
</feature>
<gene>
    <name evidence="10" type="ORF">AFK71_05325</name>
</gene>
<feature type="transmembrane region" description="Helical" evidence="8">
    <location>
        <begin position="12"/>
        <end position="33"/>
    </location>
</feature>
<feature type="transmembrane region" description="Helical" evidence="8">
    <location>
        <begin position="365"/>
        <end position="383"/>
    </location>
</feature>
<dbReference type="Pfam" id="PF07690">
    <property type="entry name" value="MFS_1"/>
    <property type="match status" value="1"/>
</dbReference>
<dbReference type="EMBL" id="LGTO01000005">
    <property type="protein sequence ID" value="KNE21117.1"/>
    <property type="molecule type" value="Genomic_DNA"/>
</dbReference>
<feature type="transmembrane region" description="Helical" evidence="8">
    <location>
        <begin position="105"/>
        <end position="124"/>
    </location>
</feature>
<dbReference type="PANTHER" id="PTHR43271:SF2">
    <property type="entry name" value="BLL2771 PROTEIN"/>
    <property type="match status" value="1"/>
</dbReference>
<evidence type="ECO:0000256" key="6">
    <source>
        <dbReference type="ARBA" id="ARBA00022989"/>
    </source>
</evidence>
<dbReference type="PATRIC" id="fig|1473.5.peg.4047"/>
<dbReference type="Proteomes" id="UP000036780">
    <property type="component" value="Unassembled WGS sequence"/>
</dbReference>
<accession>A0A0L0QRB1</accession>
<protein>
    <recommendedName>
        <fullName evidence="9">Major facilitator superfamily (MFS) profile domain-containing protein</fullName>
    </recommendedName>
</protein>
<feature type="transmembrane region" description="Helical" evidence="8">
    <location>
        <begin position="213"/>
        <end position="235"/>
    </location>
</feature>
<name>A0A0L0QRB1_VIRPA</name>
<keyword evidence="5 8" id="KW-0812">Transmembrane</keyword>
<comment type="subcellular location">
    <subcellularLocation>
        <location evidence="1">Cell membrane</location>
        <topology evidence="1">Multi-pass membrane protein</topology>
    </subcellularLocation>
</comment>
<dbReference type="Gene3D" id="1.20.1250.20">
    <property type="entry name" value="MFS general substrate transporter like domains"/>
    <property type="match status" value="1"/>
</dbReference>
<evidence type="ECO:0000256" key="8">
    <source>
        <dbReference type="SAM" id="Phobius"/>
    </source>
</evidence>
<keyword evidence="6 8" id="KW-1133">Transmembrane helix</keyword>
<reference evidence="11" key="1">
    <citation type="submission" date="2015-07" db="EMBL/GenBank/DDBJ databases">
        <title>Fjat-10053 dsm26.</title>
        <authorList>
            <person name="Liu B."/>
            <person name="Wang J."/>
            <person name="Zhu Y."/>
            <person name="Liu G."/>
            <person name="Chen Q."/>
            <person name="Chen Z."/>
            <person name="Lan J."/>
            <person name="Che J."/>
            <person name="Ge C."/>
            <person name="Shi H."/>
            <person name="Pan Z."/>
            <person name="Liu X."/>
        </authorList>
    </citation>
    <scope>NUCLEOTIDE SEQUENCE [LARGE SCALE GENOMIC DNA]</scope>
    <source>
        <strain evidence="11">DSM 26</strain>
    </source>
</reference>